<sequence length="100" mass="11275">MIVYEVNIDVDADIAPAYRDWLQAHVADMLSLPGFTGAEVFEVVVSPPDPARQSLCVHYRLRDQAALDDYLRDHAARMRADGVSRFGTRFRASRRVLRAG</sequence>
<dbReference type="InterPro" id="IPR011008">
    <property type="entry name" value="Dimeric_a/b-barrel"/>
</dbReference>
<comment type="caution">
    <text evidence="1">The sequence shown here is derived from an EMBL/GenBank/DDBJ whole genome shotgun (WGS) entry which is preliminary data.</text>
</comment>
<gene>
    <name evidence="1" type="ORF">E2F46_02860</name>
</gene>
<reference evidence="1 2" key="1">
    <citation type="submission" date="2019-03" db="EMBL/GenBank/DDBJ databases">
        <title>Luteimonas zhaokaii sp.nov., isolated from the rectal contents of Plateau pika in Yushu, Qinghai Province, China.</title>
        <authorList>
            <person name="Zhang G."/>
        </authorList>
    </citation>
    <scope>NUCLEOTIDE SEQUENCE [LARGE SCALE GENOMIC DNA]</scope>
    <source>
        <strain evidence="1 2">B9</strain>
    </source>
</reference>
<proteinExistence type="predicted"/>
<name>A0A4R5U0T2_9GAMM</name>
<protein>
    <submittedName>
        <fullName evidence="1">DUF4286 family protein</fullName>
    </submittedName>
</protein>
<dbReference type="InterPro" id="IPR025563">
    <property type="entry name" value="DUF4286"/>
</dbReference>
<evidence type="ECO:0000313" key="1">
    <source>
        <dbReference type="EMBL" id="TDK27169.1"/>
    </source>
</evidence>
<organism evidence="1 2">
    <name type="scientific">Luteimonas aestuarii</name>
    <dbReference type="NCBI Taxonomy" id="453837"/>
    <lineage>
        <taxon>Bacteria</taxon>
        <taxon>Pseudomonadati</taxon>
        <taxon>Pseudomonadota</taxon>
        <taxon>Gammaproteobacteria</taxon>
        <taxon>Lysobacterales</taxon>
        <taxon>Lysobacteraceae</taxon>
        <taxon>Luteimonas</taxon>
    </lineage>
</organism>
<dbReference type="RefSeq" id="WP_133320669.1">
    <property type="nucleotide sequence ID" value="NZ_SMTF01000002.1"/>
</dbReference>
<dbReference type="EMBL" id="SMTF01000002">
    <property type="protein sequence ID" value="TDK27169.1"/>
    <property type="molecule type" value="Genomic_DNA"/>
</dbReference>
<keyword evidence="2" id="KW-1185">Reference proteome</keyword>
<dbReference type="AlphaFoldDB" id="A0A4R5U0T2"/>
<evidence type="ECO:0000313" key="2">
    <source>
        <dbReference type="Proteomes" id="UP000294796"/>
    </source>
</evidence>
<dbReference type="SUPFAM" id="SSF54909">
    <property type="entry name" value="Dimeric alpha+beta barrel"/>
    <property type="match status" value="1"/>
</dbReference>
<accession>A0A4R5U0T2</accession>
<dbReference type="Proteomes" id="UP000294796">
    <property type="component" value="Unassembled WGS sequence"/>
</dbReference>
<dbReference type="Pfam" id="PF14114">
    <property type="entry name" value="DUF4286"/>
    <property type="match status" value="1"/>
</dbReference>
<dbReference type="OrthoDB" id="34442at2"/>